<evidence type="ECO:0000256" key="2">
    <source>
        <dbReference type="ARBA" id="ARBA00004328"/>
    </source>
</evidence>
<feature type="region of interest" description="Disordered" evidence="11">
    <location>
        <begin position="481"/>
        <end position="505"/>
    </location>
</feature>
<proteinExistence type="predicted"/>
<evidence type="ECO:0000256" key="1">
    <source>
        <dbReference type="ARBA" id="ARBA00003421"/>
    </source>
</evidence>
<comment type="subcellular location">
    <subcellularLocation>
        <location evidence="2">Virion</location>
    </subcellularLocation>
</comment>
<comment type="function">
    <text evidence="1">Forms the portal vertex of the capsid. This portal plays critical roles in head assembly, genome packaging, neck/tail attachment, and genome ejection. The portal protein multimerizes as a single ring-shaped homododecamer arranged around a central channel.</text>
</comment>
<dbReference type="GO" id="GO:0044423">
    <property type="term" value="C:virion component"/>
    <property type="evidence" value="ECO:0007669"/>
    <property type="project" value="UniProtKB-KW"/>
</dbReference>
<evidence type="ECO:0000256" key="8">
    <source>
        <dbReference type="ARBA" id="ARBA00023009"/>
    </source>
</evidence>
<dbReference type="InterPro" id="IPR020991">
    <property type="entry name" value="Connector_podovirus"/>
</dbReference>
<accession>A0A1B1SEM8</accession>
<name>A0A1B1SEM8_9CAUD</name>
<evidence type="ECO:0000256" key="3">
    <source>
        <dbReference type="ARBA" id="ARBA00022470"/>
    </source>
</evidence>
<gene>
    <name evidence="12" type="ORF">Andromeda_30</name>
</gene>
<evidence type="ECO:0000256" key="7">
    <source>
        <dbReference type="ARBA" id="ARBA00022950"/>
    </source>
</evidence>
<dbReference type="KEGG" id="vg:29062541"/>
<keyword evidence="5" id="KW-1188">Viral release from host cell</keyword>
<keyword evidence="3" id="KW-1244">Viral short tail ejection system</keyword>
<sequence length="505" mass="56565">MGRVLTAESEWQTMHAKRASLLDRAERLAEITIPSVCPDDNYDAGRDSLTNGVTSLGAQCVTNLTNKLMLAMFPASSPFFRLAMSEADAQTFIEENNLTMDLLTEVLSQGERDALLQLEMSGGREGLYEAMTHLPVVGNVLMDTRSKDKIEFIPLKEYVVRRARNGDMLVTIIKQELAHCELSEEVLDHIDPWRQGDPDQMRQMYTWCRRHKGKYRITVHIDQYELPYSKFGSTYALDDCPLHPLTWRLPLGQHYGVGRVEDYFADFGTHEVVSESLSDGAIMASQFRWLQNPTGITRPEDFQNSKNGDVIPGAVNDLQLIFANVGQQLNTVLAISNTFQQRLGQGFLLSSAVTRQAERVTAEEIRLQAMELESSLGGVYSRVARDIQIPLSRWLMRKADMNIKGTKLRPVVITGLDALSRNADLERLMNFLANVTQLDQIQPATRAKLQESNIIADIAAGLGVSKKRYVASDDEVQARMQQIQQQQQAGADGAAVDTTQQEQAQ</sequence>
<evidence type="ECO:0000256" key="4">
    <source>
        <dbReference type="ARBA" id="ARBA00022595"/>
    </source>
</evidence>
<keyword evidence="13" id="KW-1185">Reference proteome</keyword>
<protein>
    <submittedName>
        <fullName evidence="12">Uncharacterized protein</fullName>
    </submittedName>
</protein>
<keyword evidence="8" id="KW-1171">Viral genome ejection through host cell envelope</keyword>
<keyword evidence="10" id="KW-1160">Virus entry into host cell</keyword>
<evidence type="ECO:0000313" key="12">
    <source>
        <dbReference type="EMBL" id="ANU79105.1"/>
    </source>
</evidence>
<dbReference type="Pfam" id="PF12236">
    <property type="entry name" value="Head-tail_con"/>
    <property type="match status" value="1"/>
</dbReference>
<keyword evidence="7" id="KW-0118">Viral capsid assembly</keyword>
<reference evidence="12 13" key="1">
    <citation type="submission" date="2016-06" db="EMBL/GenBank/DDBJ databases">
        <title>Genomic analysis of Andromeda: A phiKMVlikevirus infecting Pseudomonas syringae.</title>
        <authorList>
            <person name="Magill D.J."/>
            <person name="Krylov V.N."/>
            <person name="McGrath J.W."/>
            <person name="Allen C.C.R."/>
            <person name="Quinn J.P."/>
            <person name="Kulakov L.A."/>
        </authorList>
    </citation>
    <scope>NUCLEOTIDE SEQUENCE [LARGE SCALE GENOMIC DNA]</scope>
</reference>
<evidence type="ECO:0000256" key="6">
    <source>
        <dbReference type="ARBA" id="ARBA00022844"/>
    </source>
</evidence>
<evidence type="ECO:0000256" key="11">
    <source>
        <dbReference type="SAM" id="MobiDB-lite"/>
    </source>
</evidence>
<keyword evidence="4" id="KW-1162">Viral penetration into host cytoplasm</keyword>
<dbReference type="EMBL" id="KX458241">
    <property type="protein sequence ID" value="ANU79105.1"/>
    <property type="molecule type" value="Genomic_DNA"/>
</dbReference>
<dbReference type="GO" id="GO:0099002">
    <property type="term" value="P:symbiont genome ejection through host cell envelope, short tail mechanism"/>
    <property type="evidence" value="ECO:0007669"/>
    <property type="project" value="UniProtKB-KW"/>
</dbReference>
<organism evidence="12 13">
    <name type="scientific">Pseudomonas phage Andromeda</name>
    <dbReference type="NCBI Taxonomy" id="1873949"/>
    <lineage>
        <taxon>Viruses</taxon>
        <taxon>Duplodnaviria</taxon>
        <taxon>Heunggongvirae</taxon>
        <taxon>Uroviricota</taxon>
        <taxon>Caudoviricetes</taxon>
        <taxon>Autographivirales</taxon>
        <taxon>Autonotataviridae</taxon>
        <taxon>Bifseptvirus</taxon>
        <taxon>Bifseptvirus andromeda</taxon>
    </lineage>
</organism>
<evidence type="ECO:0000256" key="10">
    <source>
        <dbReference type="ARBA" id="ARBA00023296"/>
    </source>
</evidence>
<dbReference type="RefSeq" id="YP_009279552.1">
    <property type="nucleotide sequence ID" value="NC_031014.1"/>
</dbReference>
<evidence type="ECO:0000256" key="9">
    <source>
        <dbReference type="ARBA" id="ARBA00023219"/>
    </source>
</evidence>
<dbReference type="OrthoDB" id="5112at10239"/>
<dbReference type="Proteomes" id="UP000203308">
    <property type="component" value="Segment"/>
</dbReference>
<keyword evidence="6" id="KW-0946">Virion</keyword>
<evidence type="ECO:0000256" key="5">
    <source>
        <dbReference type="ARBA" id="ARBA00022612"/>
    </source>
</evidence>
<keyword evidence="9" id="KW-0231">Viral genome packaging</keyword>
<dbReference type="GeneID" id="29062541"/>
<evidence type="ECO:0000313" key="13">
    <source>
        <dbReference type="Proteomes" id="UP000203308"/>
    </source>
</evidence>